<dbReference type="InterPro" id="IPR036291">
    <property type="entry name" value="NAD(P)-bd_dom_sf"/>
</dbReference>
<dbReference type="Gene3D" id="3.40.50.720">
    <property type="entry name" value="NAD(P)-binding Rossmann-like Domain"/>
    <property type="match status" value="1"/>
</dbReference>
<sequence length="249" mass="26910">MSDPTTLVWISGATEGLGLGLATTCPHPNARIINLSRRQHPDLESVRLDLTDPATWPGVIEHFRTELAAFRGERAIFIQNAYWPGQPGFIGELDPEYVRADAIGNGTAPLVLADAFIRAVRPDYESGLVLMSSAAARVPFEGRAVYAAAKAGIEQFVRVVHRERRHRGRGPWVVAVRPGFVDTPSLRAQAEADPDSYPVATSMRAGVASGEADQPDDAARRIWAALPPAPDQTLLLFGEVPKGSRAQTS</sequence>
<name>A0A2I2KIV2_9ACTN</name>
<dbReference type="EMBL" id="FZMO01000007">
    <property type="protein sequence ID" value="SNQ45598.1"/>
    <property type="molecule type" value="Genomic_DNA"/>
</dbReference>
<dbReference type="InterPro" id="IPR020904">
    <property type="entry name" value="Sc_DH/Rdtase_CS"/>
</dbReference>
<accession>A0A2I2KIV2</accession>
<organism evidence="3 4">
    <name type="scientific">Frankia canadensis</name>
    <dbReference type="NCBI Taxonomy" id="1836972"/>
    <lineage>
        <taxon>Bacteria</taxon>
        <taxon>Bacillati</taxon>
        <taxon>Actinomycetota</taxon>
        <taxon>Actinomycetes</taxon>
        <taxon>Frankiales</taxon>
        <taxon>Frankiaceae</taxon>
        <taxon>Frankia</taxon>
    </lineage>
</organism>
<keyword evidence="2" id="KW-0560">Oxidoreductase</keyword>
<dbReference type="RefSeq" id="WP_101829749.1">
    <property type="nucleotide sequence ID" value="NZ_FZMO01000007.1"/>
</dbReference>
<dbReference type="SUPFAM" id="SSF51735">
    <property type="entry name" value="NAD(P)-binding Rossmann-fold domains"/>
    <property type="match status" value="1"/>
</dbReference>
<gene>
    <name evidence="3" type="ORF">FRACA_1040003</name>
</gene>
<dbReference type="InterPro" id="IPR051122">
    <property type="entry name" value="SDR_DHRS6-like"/>
</dbReference>
<evidence type="ECO:0000313" key="3">
    <source>
        <dbReference type="EMBL" id="SNQ45598.1"/>
    </source>
</evidence>
<dbReference type="Pfam" id="PF00106">
    <property type="entry name" value="adh_short"/>
    <property type="match status" value="1"/>
</dbReference>
<dbReference type="PANTHER" id="PTHR43477">
    <property type="entry name" value="DIHYDROANTICAPSIN 7-DEHYDROGENASE"/>
    <property type="match status" value="1"/>
</dbReference>
<protein>
    <submittedName>
        <fullName evidence="3">Short-chain dehydrogenase</fullName>
    </submittedName>
</protein>
<evidence type="ECO:0000256" key="2">
    <source>
        <dbReference type="ARBA" id="ARBA00023002"/>
    </source>
</evidence>
<evidence type="ECO:0000256" key="1">
    <source>
        <dbReference type="ARBA" id="ARBA00006484"/>
    </source>
</evidence>
<dbReference type="InterPro" id="IPR002347">
    <property type="entry name" value="SDR_fam"/>
</dbReference>
<dbReference type="GO" id="GO:0016491">
    <property type="term" value="F:oxidoreductase activity"/>
    <property type="evidence" value="ECO:0007669"/>
    <property type="project" value="UniProtKB-KW"/>
</dbReference>
<comment type="similarity">
    <text evidence="1">Belongs to the short-chain dehydrogenases/reductases (SDR) family.</text>
</comment>
<dbReference type="OrthoDB" id="9810734at2"/>
<dbReference type="PRINTS" id="PR00081">
    <property type="entry name" value="GDHRDH"/>
</dbReference>
<dbReference type="AlphaFoldDB" id="A0A2I2KIV2"/>
<dbReference type="Proteomes" id="UP000234331">
    <property type="component" value="Unassembled WGS sequence"/>
</dbReference>
<dbReference type="PANTHER" id="PTHR43477:SF1">
    <property type="entry name" value="DIHYDROANTICAPSIN 7-DEHYDROGENASE"/>
    <property type="match status" value="1"/>
</dbReference>
<keyword evidence="4" id="KW-1185">Reference proteome</keyword>
<evidence type="ECO:0000313" key="4">
    <source>
        <dbReference type="Proteomes" id="UP000234331"/>
    </source>
</evidence>
<dbReference type="PROSITE" id="PS00061">
    <property type="entry name" value="ADH_SHORT"/>
    <property type="match status" value="1"/>
</dbReference>
<proteinExistence type="inferred from homology"/>
<reference evidence="3 4" key="1">
    <citation type="submission" date="2017-06" db="EMBL/GenBank/DDBJ databases">
        <authorList>
            <person name="Kim H.J."/>
            <person name="Triplett B.A."/>
        </authorList>
    </citation>
    <scope>NUCLEOTIDE SEQUENCE [LARGE SCALE GENOMIC DNA]</scope>
    <source>
        <strain evidence="3">FRACA_ARgP5</strain>
    </source>
</reference>